<dbReference type="AlphaFoldDB" id="A0A7R9FTF8"/>
<proteinExistence type="predicted"/>
<dbReference type="Proteomes" id="UP000677054">
    <property type="component" value="Unassembled WGS sequence"/>
</dbReference>
<evidence type="ECO:0000313" key="3">
    <source>
        <dbReference type="Proteomes" id="UP000677054"/>
    </source>
</evidence>
<gene>
    <name evidence="2" type="ORF">DSTB1V02_LOCUS14036</name>
</gene>
<keyword evidence="1" id="KW-0175">Coiled coil</keyword>
<evidence type="ECO:0000313" key="2">
    <source>
        <dbReference type="EMBL" id="CAD7254290.1"/>
    </source>
</evidence>
<name>A0A7R9FTF8_9CRUS</name>
<feature type="coiled-coil region" evidence="1">
    <location>
        <begin position="207"/>
        <end position="234"/>
    </location>
</feature>
<organism evidence="2">
    <name type="scientific">Darwinula stevensoni</name>
    <dbReference type="NCBI Taxonomy" id="69355"/>
    <lineage>
        <taxon>Eukaryota</taxon>
        <taxon>Metazoa</taxon>
        <taxon>Ecdysozoa</taxon>
        <taxon>Arthropoda</taxon>
        <taxon>Crustacea</taxon>
        <taxon>Oligostraca</taxon>
        <taxon>Ostracoda</taxon>
        <taxon>Podocopa</taxon>
        <taxon>Podocopida</taxon>
        <taxon>Darwinulocopina</taxon>
        <taxon>Darwinuloidea</taxon>
        <taxon>Darwinulidae</taxon>
        <taxon>Darwinula</taxon>
    </lineage>
</organism>
<dbReference type="EMBL" id="LR908334">
    <property type="protein sequence ID" value="CAD7254290.1"/>
    <property type="molecule type" value="Genomic_DNA"/>
</dbReference>
<reference evidence="2" key="1">
    <citation type="submission" date="2020-11" db="EMBL/GenBank/DDBJ databases">
        <authorList>
            <person name="Tran Van P."/>
        </authorList>
    </citation>
    <scope>NUCLEOTIDE SEQUENCE</scope>
</reference>
<evidence type="ECO:0000256" key="1">
    <source>
        <dbReference type="SAM" id="Coils"/>
    </source>
</evidence>
<accession>A0A7R9FTF8</accession>
<keyword evidence="3" id="KW-1185">Reference proteome</keyword>
<protein>
    <submittedName>
        <fullName evidence="2">Uncharacterized protein</fullName>
    </submittedName>
</protein>
<sequence>MHRSRPKRMERCRDIAMSGWSDVAGSRYGFFGSTAAVLVRTIEEFPSVFHLGGMLVNWLMGGNEKEEGKVGKVGEVEGKAEGKVREVAMATAARLLAAGVIHRFPEEEAQGPVPFRLDELYGWAYRLGFEQPAMSPGRLSLDMVWPHEKERDVSSASSATLVNGKGEGSGLHILDAEGGEILQAVKGWWRLDQGSEAEPGQKVPLTVKSLQEELMRLKKENAALQEEMERCKTLLGLQVRRFERRFERSL</sequence>
<dbReference type="EMBL" id="CAJPEV010008816">
    <property type="protein sequence ID" value="CAG0905430.1"/>
    <property type="molecule type" value="Genomic_DNA"/>
</dbReference>